<dbReference type="EMBL" id="JBCGBO010000002">
    <property type="protein sequence ID" value="KAK9221752.1"/>
    <property type="molecule type" value="Genomic_DNA"/>
</dbReference>
<protein>
    <submittedName>
        <fullName evidence="1">Uncharacterized protein</fullName>
    </submittedName>
</protein>
<evidence type="ECO:0000313" key="2">
    <source>
        <dbReference type="Proteomes" id="UP001428341"/>
    </source>
</evidence>
<dbReference type="AlphaFoldDB" id="A0AAP0MXG3"/>
<organism evidence="1 2">
    <name type="scientific">Citrus x changshan-huyou</name>
    <dbReference type="NCBI Taxonomy" id="2935761"/>
    <lineage>
        <taxon>Eukaryota</taxon>
        <taxon>Viridiplantae</taxon>
        <taxon>Streptophyta</taxon>
        <taxon>Embryophyta</taxon>
        <taxon>Tracheophyta</taxon>
        <taxon>Spermatophyta</taxon>
        <taxon>Magnoliopsida</taxon>
        <taxon>eudicotyledons</taxon>
        <taxon>Gunneridae</taxon>
        <taxon>Pentapetalae</taxon>
        <taxon>rosids</taxon>
        <taxon>malvids</taxon>
        <taxon>Sapindales</taxon>
        <taxon>Rutaceae</taxon>
        <taxon>Aurantioideae</taxon>
        <taxon>Citrus</taxon>
    </lineage>
</organism>
<dbReference type="Proteomes" id="UP001428341">
    <property type="component" value="Unassembled WGS sequence"/>
</dbReference>
<proteinExistence type="predicted"/>
<evidence type="ECO:0000313" key="1">
    <source>
        <dbReference type="EMBL" id="KAK9221752.1"/>
    </source>
</evidence>
<name>A0AAP0MXG3_9ROSI</name>
<comment type="caution">
    <text evidence="1">The sequence shown here is derived from an EMBL/GenBank/DDBJ whole genome shotgun (WGS) entry which is preliminary data.</text>
</comment>
<keyword evidence="2" id="KW-1185">Reference proteome</keyword>
<accession>A0AAP0MXG3</accession>
<reference evidence="1 2" key="1">
    <citation type="submission" date="2024-05" db="EMBL/GenBank/DDBJ databases">
        <title>Haplotype-resolved chromosome-level genome assembly of Huyou (Citrus changshanensis).</title>
        <authorList>
            <person name="Miao C."/>
            <person name="Chen W."/>
            <person name="Wu Y."/>
            <person name="Wang L."/>
            <person name="Zhao S."/>
            <person name="Grierson D."/>
            <person name="Xu C."/>
            <person name="Chen K."/>
        </authorList>
    </citation>
    <scope>NUCLEOTIDE SEQUENCE [LARGE SCALE GENOMIC DNA]</scope>
    <source>
        <strain evidence="1">01-14</strain>
        <tissue evidence="1">Leaf</tissue>
    </source>
</reference>
<sequence length="82" mass="8691">MLCVGAVQVKSQNQLQKCLGNCGQNVISCAEKRFSLKEPDNNSLLCIDPSSCGVDDFKCMGGCAGIDIPLPPGLAPWQPPQL</sequence>
<gene>
    <name evidence="1" type="ORF">WN944_010181</name>
</gene>